<gene>
    <name evidence="2" type="ORF">BN1208_0276</name>
</gene>
<dbReference type="AlphaFoldDB" id="A0A0D6ETU1"/>
<feature type="domain" description="Gcp-like" evidence="1">
    <location>
        <begin position="30"/>
        <end position="146"/>
    </location>
</feature>
<keyword evidence="2" id="KW-0378">Hydrolase</keyword>
<dbReference type="CDD" id="cd24032">
    <property type="entry name" value="ASKHA_NBD_TsaB"/>
    <property type="match status" value="1"/>
</dbReference>
<dbReference type="GO" id="GO:0005829">
    <property type="term" value="C:cytosol"/>
    <property type="evidence" value="ECO:0007669"/>
    <property type="project" value="TreeGrafter"/>
</dbReference>
<reference evidence="3" key="1">
    <citation type="submission" date="2014-12" db="EMBL/GenBank/DDBJ databases">
        <authorList>
            <person name="Salcher M.M."/>
        </authorList>
    </citation>
    <scope>NUCLEOTIDE SEQUENCE [LARGE SCALE GENOMIC DNA]</scope>
    <source>
        <strain evidence="3">MMS-10A-171</strain>
    </source>
</reference>
<dbReference type="SUPFAM" id="SSF53067">
    <property type="entry name" value="Actin-like ATPase domain"/>
    <property type="match status" value="2"/>
</dbReference>
<dbReference type="GO" id="GO:0006508">
    <property type="term" value="P:proteolysis"/>
    <property type="evidence" value="ECO:0007669"/>
    <property type="project" value="UniProtKB-KW"/>
</dbReference>
<dbReference type="NCBIfam" id="TIGR03725">
    <property type="entry name" value="T6A_YeaZ"/>
    <property type="match status" value="1"/>
</dbReference>
<dbReference type="PANTHER" id="PTHR11735:SF11">
    <property type="entry name" value="TRNA THREONYLCARBAMOYLADENOSINE BIOSYNTHESIS PROTEIN TSAB"/>
    <property type="match status" value="1"/>
</dbReference>
<dbReference type="STRING" id="1581557.BN1208_0276"/>
<protein>
    <submittedName>
        <fullName evidence="2">Peptidase M22, glycoprotease</fullName>
    </submittedName>
</protein>
<dbReference type="Gene3D" id="3.30.420.40">
    <property type="match status" value="2"/>
</dbReference>
<dbReference type="InterPro" id="IPR022496">
    <property type="entry name" value="T6A_TsaB"/>
</dbReference>
<dbReference type="HOGENOM" id="CLU_064886_2_0_4"/>
<accession>A0A0D6ETU1</accession>
<keyword evidence="2" id="KW-0645">Protease</keyword>
<dbReference type="InterPro" id="IPR043129">
    <property type="entry name" value="ATPase_NBD"/>
</dbReference>
<evidence type="ECO:0000313" key="3">
    <source>
        <dbReference type="Proteomes" id="UP000064007"/>
    </source>
</evidence>
<dbReference type="GO" id="GO:0008233">
    <property type="term" value="F:peptidase activity"/>
    <property type="evidence" value="ECO:0007669"/>
    <property type="project" value="UniProtKB-KW"/>
</dbReference>
<proteinExistence type="predicted"/>
<evidence type="ECO:0000259" key="1">
    <source>
        <dbReference type="Pfam" id="PF00814"/>
    </source>
</evidence>
<organism evidence="2 3">
    <name type="scientific">Candidatus Methylopumilus planktonicus</name>
    <dbReference type="NCBI Taxonomy" id="1581557"/>
    <lineage>
        <taxon>Bacteria</taxon>
        <taxon>Pseudomonadati</taxon>
        <taxon>Pseudomonadota</taxon>
        <taxon>Betaproteobacteria</taxon>
        <taxon>Nitrosomonadales</taxon>
        <taxon>Methylophilaceae</taxon>
        <taxon>Candidatus Methylopumilus</taxon>
    </lineage>
</organism>
<evidence type="ECO:0000313" key="2">
    <source>
        <dbReference type="EMBL" id="CEZ19170.1"/>
    </source>
</evidence>
<dbReference type="OrthoDB" id="9809995at2"/>
<keyword evidence="3" id="KW-1185">Reference proteome</keyword>
<name>A0A0D6ETU1_9PROT</name>
<dbReference type="Pfam" id="PF00814">
    <property type="entry name" value="TsaD"/>
    <property type="match status" value="1"/>
</dbReference>
<dbReference type="RefSeq" id="WP_046487112.1">
    <property type="nucleotide sequence ID" value="NZ_LN827929.1"/>
</dbReference>
<dbReference type="Proteomes" id="UP000064007">
    <property type="component" value="Chromosome 1"/>
</dbReference>
<dbReference type="EMBL" id="LN827929">
    <property type="protein sequence ID" value="CEZ19170.1"/>
    <property type="molecule type" value="Genomic_DNA"/>
</dbReference>
<sequence>MKILSLDTSTEYMSLGLKIDEDFYSVNIKAGQSHSEIVLPEIKKLLSEHQLTTKDLDAIAFGRGPGSFTGIRIACGIAYGLGYGASIPVIGVNNLLALADSSGKNKVISSIDARMGEIYLGVYIKDSETFSNPIVEGVYKPHELPQIIESGWTLIGNAIETYEKEMKDHFGQQIDDLIDGPYEVVASISKLAKSFIKNKAFELINAEPVYLRNKVAFTTEERKAFNAIQ</sequence>
<dbReference type="PANTHER" id="PTHR11735">
    <property type="entry name" value="TRNA N6-ADENOSINE THREONYLCARBAMOYLTRANSFERASE"/>
    <property type="match status" value="1"/>
</dbReference>
<dbReference type="GO" id="GO:0002949">
    <property type="term" value="P:tRNA threonylcarbamoyladenosine modification"/>
    <property type="evidence" value="ECO:0007669"/>
    <property type="project" value="InterPro"/>
</dbReference>
<dbReference type="InterPro" id="IPR000905">
    <property type="entry name" value="Gcp-like_dom"/>
</dbReference>
<dbReference type="KEGG" id="mbat:BN1208_0276"/>